<name>A0A1W1CXE9_9ZZZZ</name>
<dbReference type="EMBL" id="FPHM01000160">
    <property type="protein sequence ID" value="SFV70536.1"/>
    <property type="molecule type" value="Genomic_DNA"/>
</dbReference>
<organism evidence="1">
    <name type="scientific">hydrothermal vent metagenome</name>
    <dbReference type="NCBI Taxonomy" id="652676"/>
    <lineage>
        <taxon>unclassified sequences</taxon>
        <taxon>metagenomes</taxon>
        <taxon>ecological metagenomes</taxon>
    </lineage>
</organism>
<evidence type="ECO:0000313" key="1">
    <source>
        <dbReference type="EMBL" id="SFV70536.1"/>
    </source>
</evidence>
<reference evidence="1" key="1">
    <citation type="submission" date="2016-10" db="EMBL/GenBank/DDBJ databases">
        <authorList>
            <person name="de Groot N.N."/>
        </authorList>
    </citation>
    <scope>NUCLEOTIDE SEQUENCE</scope>
</reference>
<gene>
    <name evidence="1" type="ORF">MNB_SV-13-1322</name>
</gene>
<protein>
    <submittedName>
        <fullName evidence="1">Uncharacterized protein</fullName>
    </submittedName>
</protein>
<dbReference type="AlphaFoldDB" id="A0A1W1CXE9"/>
<accession>A0A1W1CXE9</accession>
<proteinExistence type="predicted"/>
<sequence>MSTVPKNNKIVISQPTISTTDIARYFDIERKTLNKIFLELKWIKRKYFLWLAITESGKEKGAKKENREILWNRAILGDKELILAIRNSKNIIDETVNLNRYKLQVYNKYKKAGYTIWDYSKEKGTYDKNIHFVAKRDKEVLLIHCKSDEKDISQEEIVTFIENKSKFIIENPVFGMYTLKIKYIMSHFSLTEEAFKYLNKNKNTIFYEIFK</sequence>